<proteinExistence type="predicted"/>
<gene>
    <name evidence="1" type="ORF">SDC9_180646</name>
</gene>
<sequence length="102" mass="11781">MVLLQEYLCPERILYLIFHGGEAGNRGQRQDWREICRKSSVAFITVILPGHLYAYYSVMTTPDLQIILNLQTSLDRATPISYQCSKEEDMLIRGEVVTIQEE</sequence>
<organism evidence="1">
    <name type="scientific">bioreactor metagenome</name>
    <dbReference type="NCBI Taxonomy" id="1076179"/>
    <lineage>
        <taxon>unclassified sequences</taxon>
        <taxon>metagenomes</taxon>
        <taxon>ecological metagenomes</taxon>
    </lineage>
</organism>
<name>A0A645H4A9_9ZZZZ</name>
<reference evidence="1" key="1">
    <citation type="submission" date="2019-08" db="EMBL/GenBank/DDBJ databases">
        <authorList>
            <person name="Kucharzyk K."/>
            <person name="Murdoch R.W."/>
            <person name="Higgins S."/>
            <person name="Loffler F."/>
        </authorList>
    </citation>
    <scope>NUCLEOTIDE SEQUENCE</scope>
</reference>
<comment type="caution">
    <text evidence="1">The sequence shown here is derived from an EMBL/GenBank/DDBJ whole genome shotgun (WGS) entry which is preliminary data.</text>
</comment>
<evidence type="ECO:0000313" key="1">
    <source>
        <dbReference type="EMBL" id="MPN33162.1"/>
    </source>
</evidence>
<dbReference type="EMBL" id="VSSQ01085542">
    <property type="protein sequence ID" value="MPN33162.1"/>
    <property type="molecule type" value="Genomic_DNA"/>
</dbReference>
<dbReference type="AlphaFoldDB" id="A0A645H4A9"/>
<protein>
    <submittedName>
        <fullName evidence="1">Uncharacterized protein</fullName>
    </submittedName>
</protein>
<accession>A0A645H4A9</accession>